<dbReference type="EMBL" id="CM023476">
    <property type="protein sequence ID" value="KAH7941184.1"/>
    <property type="molecule type" value="Genomic_DNA"/>
</dbReference>
<evidence type="ECO:0000313" key="2">
    <source>
        <dbReference type="Proteomes" id="UP000821865"/>
    </source>
</evidence>
<proteinExistence type="predicted"/>
<comment type="caution">
    <text evidence="1">The sequence shown here is derived from an EMBL/GenBank/DDBJ whole genome shotgun (WGS) entry which is preliminary data.</text>
</comment>
<dbReference type="Proteomes" id="UP000821865">
    <property type="component" value="Chromosome 7"/>
</dbReference>
<organism evidence="1 2">
    <name type="scientific">Dermacentor silvarum</name>
    <name type="common">Tick</name>
    <dbReference type="NCBI Taxonomy" id="543639"/>
    <lineage>
        <taxon>Eukaryota</taxon>
        <taxon>Metazoa</taxon>
        <taxon>Ecdysozoa</taxon>
        <taxon>Arthropoda</taxon>
        <taxon>Chelicerata</taxon>
        <taxon>Arachnida</taxon>
        <taxon>Acari</taxon>
        <taxon>Parasitiformes</taxon>
        <taxon>Ixodida</taxon>
        <taxon>Ixodoidea</taxon>
        <taxon>Ixodidae</taxon>
        <taxon>Rhipicephalinae</taxon>
        <taxon>Dermacentor</taxon>
    </lineage>
</organism>
<gene>
    <name evidence="1" type="ORF">HPB49_010814</name>
</gene>
<evidence type="ECO:0000313" key="1">
    <source>
        <dbReference type="EMBL" id="KAH7941184.1"/>
    </source>
</evidence>
<reference evidence="1" key="1">
    <citation type="submission" date="2020-05" db="EMBL/GenBank/DDBJ databases">
        <title>Large-scale comparative analyses of tick genomes elucidate their genetic diversity and vector capacities.</title>
        <authorList>
            <person name="Jia N."/>
            <person name="Wang J."/>
            <person name="Shi W."/>
            <person name="Du L."/>
            <person name="Sun Y."/>
            <person name="Zhan W."/>
            <person name="Jiang J."/>
            <person name="Wang Q."/>
            <person name="Zhang B."/>
            <person name="Ji P."/>
            <person name="Sakyi L.B."/>
            <person name="Cui X."/>
            <person name="Yuan T."/>
            <person name="Jiang B."/>
            <person name="Yang W."/>
            <person name="Lam T.T.-Y."/>
            <person name="Chang Q."/>
            <person name="Ding S."/>
            <person name="Wang X."/>
            <person name="Zhu J."/>
            <person name="Ruan X."/>
            <person name="Zhao L."/>
            <person name="Wei J."/>
            <person name="Que T."/>
            <person name="Du C."/>
            <person name="Cheng J."/>
            <person name="Dai P."/>
            <person name="Han X."/>
            <person name="Huang E."/>
            <person name="Gao Y."/>
            <person name="Liu J."/>
            <person name="Shao H."/>
            <person name="Ye R."/>
            <person name="Li L."/>
            <person name="Wei W."/>
            <person name="Wang X."/>
            <person name="Wang C."/>
            <person name="Yang T."/>
            <person name="Huo Q."/>
            <person name="Li W."/>
            <person name="Guo W."/>
            <person name="Chen H."/>
            <person name="Zhou L."/>
            <person name="Ni X."/>
            <person name="Tian J."/>
            <person name="Zhou Y."/>
            <person name="Sheng Y."/>
            <person name="Liu T."/>
            <person name="Pan Y."/>
            <person name="Xia L."/>
            <person name="Li J."/>
            <person name="Zhao F."/>
            <person name="Cao W."/>
        </authorList>
    </citation>
    <scope>NUCLEOTIDE SEQUENCE</scope>
    <source>
        <strain evidence="1">Dsil-2018</strain>
    </source>
</reference>
<accession>A0ACB8CEN0</accession>
<keyword evidence="2" id="KW-1185">Reference proteome</keyword>
<sequence>MKHDVVAGFGQTPVVSDEAFGNTLPELNFTVSRVVECPVLHRTEDGPHYDLRPLAWKENENSTNKPVKAQAWLTQGLGTCPCWSSTENHTDTEGKTLLLIQQQCSRRLNLPSAVSFLRDNDLKLIQADKEGGFVVGDSGTYRQLAQKAFRDNFKSAVNFRPTKAKKLAIESCENAELTTLAVTLKSSKELCLSAIFAAKTHKEGTLVRVIVSESGTWQRWLGSYLLNCLSLLEVKDPFLVRSPSEVSLYLTKSCHPGLFAFSVDIKDMFYSLPQDDPPPWYRRASMNMASCASRMPSAPVLPIF</sequence>
<protein>
    <submittedName>
        <fullName evidence="1">Uncharacterized protein</fullName>
    </submittedName>
</protein>
<name>A0ACB8CEN0_DERSI</name>